<organism evidence="3 4">
    <name type="scientific">Pedobacter westerhofensis</name>
    <dbReference type="NCBI Taxonomy" id="425512"/>
    <lineage>
        <taxon>Bacteria</taxon>
        <taxon>Pseudomonadati</taxon>
        <taxon>Bacteroidota</taxon>
        <taxon>Sphingobacteriia</taxon>
        <taxon>Sphingobacteriales</taxon>
        <taxon>Sphingobacteriaceae</taxon>
        <taxon>Pedobacter</taxon>
    </lineage>
</organism>
<sequence>MKKKMKFVLTLALLASFGYHAEAQEQYFSAVKPVETGKAPGMKVKLLSSAGETKTYMLIFSKGDEVVSGLTEFAQQCKVKSAHYTGIGDVMAAKAGWFNYSRKQFKIINIDTSEIASLIGDIASFNGKLVAHTHFSTATRDGLVHGGHMIELVSGPTIEIIMTTEPVALYKKLDEEFNAGIIDPELKK</sequence>
<feature type="chain" id="PRO_5022148868" description="PPC domain-containing protein" evidence="1">
    <location>
        <begin position="22"/>
        <end position="188"/>
    </location>
</feature>
<proteinExistence type="predicted"/>
<evidence type="ECO:0000259" key="2">
    <source>
        <dbReference type="PROSITE" id="PS51742"/>
    </source>
</evidence>
<keyword evidence="1" id="KW-0732">Signal</keyword>
<dbReference type="AlphaFoldDB" id="A0A521FMU2"/>
<evidence type="ECO:0000313" key="4">
    <source>
        <dbReference type="Proteomes" id="UP000320300"/>
    </source>
</evidence>
<feature type="domain" description="PPC" evidence="2">
    <location>
        <begin position="48"/>
        <end position="185"/>
    </location>
</feature>
<dbReference type="EMBL" id="FXTN01000013">
    <property type="protein sequence ID" value="SMO96900.1"/>
    <property type="molecule type" value="Genomic_DNA"/>
</dbReference>
<dbReference type="PANTHER" id="PTHR34988">
    <property type="entry name" value="PROTEIN, PUTATIVE-RELATED"/>
    <property type="match status" value="1"/>
</dbReference>
<dbReference type="RefSeq" id="WP_142530591.1">
    <property type="nucleotide sequence ID" value="NZ_CBCSJO010000012.1"/>
</dbReference>
<dbReference type="Gene3D" id="3.30.1330.80">
    <property type="entry name" value="Hypothetical protein, similar to alpha- acetolactate decarboxylase, domain 2"/>
    <property type="match status" value="1"/>
</dbReference>
<dbReference type="CDD" id="cd11378">
    <property type="entry name" value="DUF296"/>
    <property type="match status" value="1"/>
</dbReference>
<dbReference type="Pfam" id="PF03479">
    <property type="entry name" value="PCC"/>
    <property type="match status" value="1"/>
</dbReference>
<accession>A0A521FMU2</accession>
<evidence type="ECO:0000313" key="3">
    <source>
        <dbReference type="EMBL" id="SMO96900.1"/>
    </source>
</evidence>
<dbReference type="PROSITE" id="PS51742">
    <property type="entry name" value="PPC"/>
    <property type="match status" value="1"/>
</dbReference>
<dbReference type="PANTHER" id="PTHR34988:SF1">
    <property type="entry name" value="DNA-BINDING PROTEIN"/>
    <property type="match status" value="1"/>
</dbReference>
<gene>
    <name evidence="3" type="ORF">SAMN06265348_113171</name>
</gene>
<evidence type="ECO:0000256" key="1">
    <source>
        <dbReference type="SAM" id="SignalP"/>
    </source>
</evidence>
<dbReference type="OrthoDB" id="9798999at2"/>
<dbReference type="Proteomes" id="UP000320300">
    <property type="component" value="Unassembled WGS sequence"/>
</dbReference>
<reference evidence="3 4" key="1">
    <citation type="submission" date="2017-05" db="EMBL/GenBank/DDBJ databases">
        <authorList>
            <person name="Varghese N."/>
            <person name="Submissions S."/>
        </authorList>
    </citation>
    <scope>NUCLEOTIDE SEQUENCE [LARGE SCALE GENOMIC DNA]</scope>
    <source>
        <strain evidence="3 4">DSM 19036</strain>
    </source>
</reference>
<keyword evidence="4" id="KW-1185">Reference proteome</keyword>
<protein>
    <recommendedName>
        <fullName evidence="2">PPC domain-containing protein</fullName>
    </recommendedName>
</protein>
<name>A0A521FMU2_9SPHI</name>
<dbReference type="SUPFAM" id="SSF117856">
    <property type="entry name" value="AF0104/ALDC/Ptd012-like"/>
    <property type="match status" value="1"/>
</dbReference>
<feature type="signal peptide" evidence="1">
    <location>
        <begin position="1"/>
        <end position="21"/>
    </location>
</feature>
<dbReference type="InterPro" id="IPR005175">
    <property type="entry name" value="PPC_dom"/>
</dbReference>